<gene>
    <name evidence="2" type="ORF">GSTENG00037158001</name>
</gene>
<sequence>VCSGLRPVHPPVHADALVPAGPQPAHVRGLQALPAALHAQHRRVRAQERRALCGRGRGRGHHDRRSGAGRGGGAADHVTGAVAGAGDLSGDPFGYVTGVLAVVVHASYLVLIQKSSLDSQHGPLTAQYAIASMASPVGVAGPPPREGGGGF</sequence>
<dbReference type="OrthoDB" id="417037at2759"/>
<name>Q4RB98_TETNG</name>
<evidence type="ECO:0000256" key="1">
    <source>
        <dbReference type="SAM" id="MobiDB-lite"/>
    </source>
</evidence>
<dbReference type="EMBL" id="CAAE01021891">
    <property type="protein sequence ID" value="CAG14335.1"/>
    <property type="molecule type" value="Genomic_DNA"/>
</dbReference>
<feature type="region of interest" description="Disordered" evidence="1">
    <location>
        <begin position="54"/>
        <end position="74"/>
    </location>
</feature>
<accession>Q4RB98</accession>
<organism evidence="2">
    <name type="scientific">Tetraodon nigroviridis</name>
    <name type="common">Spotted green pufferfish</name>
    <name type="synonym">Chelonodon nigroviridis</name>
    <dbReference type="NCBI Taxonomy" id="99883"/>
    <lineage>
        <taxon>Eukaryota</taxon>
        <taxon>Metazoa</taxon>
        <taxon>Chordata</taxon>
        <taxon>Craniata</taxon>
        <taxon>Vertebrata</taxon>
        <taxon>Euteleostomi</taxon>
        <taxon>Actinopterygii</taxon>
        <taxon>Neopterygii</taxon>
        <taxon>Teleostei</taxon>
        <taxon>Neoteleostei</taxon>
        <taxon>Acanthomorphata</taxon>
        <taxon>Eupercaria</taxon>
        <taxon>Tetraodontiformes</taxon>
        <taxon>Tetradontoidea</taxon>
        <taxon>Tetraodontidae</taxon>
        <taxon>Tetraodon</taxon>
    </lineage>
</organism>
<proteinExistence type="predicted"/>
<evidence type="ECO:0000313" key="2">
    <source>
        <dbReference type="EMBL" id="CAG14335.1"/>
    </source>
</evidence>
<reference evidence="2" key="1">
    <citation type="journal article" date="2004" name="Nature">
        <title>Genome duplication in the teleost fish Tetraodon nigroviridis reveals the early vertebrate proto-karyotype.</title>
        <authorList>
            <person name="Jaillon O."/>
            <person name="Aury J.-M."/>
            <person name="Brunet F."/>
            <person name="Petit J.-L."/>
            <person name="Stange-Thomann N."/>
            <person name="Mauceli E."/>
            <person name="Bouneau L."/>
            <person name="Fischer C."/>
            <person name="Ozouf-Costaz C."/>
            <person name="Bernot A."/>
            <person name="Nicaud S."/>
            <person name="Jaffe D."/>
            <person name="Fisher S."/>
            <person name="Lutfalla G."/>
            <person name="Dossat C."/>
            <person name="Segurens B."/>
            <person name="Dasilva C."/>
            <person name="Salanoubat M."/>
            <person name="Levy M."/>
            <person name="Boudet N."/>
            <person name="Castellano S."/>
            <person name="Anthouard V."/>
            <person name="Jubin C."/>
            <person name="Castelli V."/>
            <person name="Katinka M."/>
            <person name="Vacherie B."/>
            <person name="Biemont C."/>
            <person name="Skalli Z."/>
            <person name="Cattolico L."/>
            <person name="Poulain J."/>
            <person name="De Berardinis V."/>
            <person name="Cruaud C."/>
            <person name="Duprat S."/>
            <person name="Brottier P."/>
            <person name="Coutanceau J.-P."/>
            <person name="Gouzy J."/>
            <person name="Parra G."/>
            <person name="Lardier G."/>
            <person name="Chapple C."/>
            <person name="McKernan K.J."/>
            <person name="McEwan P."/>
            <person name="Bosak S."/>
            <person name="Kellis M."/>
            <person name="Volff J.-N."/>
            <person name="Guigo R."/>
            <person name="Zody M.C."/>
            <person name="Mesirov J."/>
            <person name="Lindblad-Toh K."/>
            <person name="Birren B."/>
            <person name="Nusbaum C."/>
            <person name="Kahn D."/>
            <person name="Robinson-Rechavi M."/>
            <person name="Laudet V."/>
            <person name="Schachter V."/>
            <person name="Quetier F."/>
            <person name="Saurin W."/>
            <person name="Scarpelli C."/>
            <person name="Wincker P."/>
            <person name="Lander E.S."/>
            <person name="Weissenbach J."/>
            <person name="Roest Crollius H."/>
        </authorList>
    </citation>
    <scope>NUCLEOTIDE SEQUENCE [LARGE SCALE GENOMIC DNA]</scope>
</reference>
<protein>
    <submittedName>
        <fullName evidence="2">(spotted green pufferfish) hypothetical protein</fullName>
    </submittedName>
</protein>
<comment type="caution">
    <text evidence="2">The sequence shown here is derived from an EMBL/GenBank/DDBJ whole genome shotgun (WGS) entry which is preliminary data.</text>
</comment>
<dbReference type="KEGG" id="tng:GSTEN00037158G001"/>
<dbReference type="AlphaFoldDB" id="Q4RB98"/>
<feature type="non-terminal residue" evidence="2">
    <location>
        <position position="1"/>
    </location>
</feature>
<reference evidence="2" key="2">
    <citation type="submission" date="2004-02" db="EMBL/GenBank/DDBJ databases">
        <authorList>
            <consortium name="Genoscope"/>
            <consortium name="Whitehead Institute Centre for Genome Research"/>
        </authorList>
    </citation>
    <scope>NUCLEOTIDE SEQUENCE</scope>
</reference>